<sequence>MKTNHILLTAALLLCAASCTKEATEIPDTNDDNTLYPVTFSGGIDLVQTKTDDNTTLMRKDVKAKVYVYKSDATVANVSSPVNKEYKVGDNGDLTIGTSDTIYLAKGTYNFYAVSTDSITESTGASFPTFTSGVS</sequence>
<protein>
    <recommendedName>
        <fullName evidence="6">Fimbrillin family protein</fullName>
    </recommendedName>
</protein>
<evidence type="ECO:0000313" key="3">
    <source>
        <dbReference type="EMBL" id="RDU48218.1"/>
    </source>
</evidence>
<dbReference type="RefSeq" id="WP_147292126.1">
    <property type="nucleotide sequence ID" value="NZ_JACRTI010000044.1"/>
</dbReference>
<organism evidence="3 4">
    <name type="scientific">Parabacteroides acidifaciens</name>
    <dbReference type="NCBI Taxonomy" id="2290935"/>
    <lineage>
        <taxon>Bacteria</taxon>
        <taxon>Pseudomonadati</taxon>
        <taxon>Bacteroidota</taxon>
        <taxon>Bacteroidia</taxon>
        <taxon>Bacteroidales</taxon>
        <taxon>Tannerellaceae</taxon>
        <taxon>Parabacteroides</taxon>
    </lineage>
</organism>
<keyword evidence="5" id="KW-1185">Reference proteome</keyword>
<keyword evidence="1" id="KW-0732">Signal</keyword>
<evidence type="ECO:0000313" key="2">
    <source>
        <dbReference type="EMBL" id="MBC8603023.1"/>
    </source>
</evidence>
<dbReference type="Proteomes" id="UP000256321">
    <property type="component" value="Unassembled WGS sequence"/>
</dbReference>
<gene>
    <name evidence="3" type="ORF">DWU89_15385</name>
    <name evidence="2" type="ORF">H8784_15010</name>
</gene>
<reference evidence="2 5" key="2">
    <citation type="submission" date="2020-08" db="EMBL/GenBank/DDBJ databases">
        <title>Genome public.</title>
        <authorList>
            <person name="Liu C."/>
            <person name="Sun Q."/>
        </authorList>
    </citation>
    <scope>NUCLEOTIDE SEQUENCE [LARGE SCALE GENOMIC DNA]</scope>
    <source>
        <strain evidence="2 5">426_9</strain>
    </source>
</reference>
<evidence type="ECO:0008006" key="6">
    <source>
        <dbReference type="Google" id="ProtNLM"/>
    </source>
</evidence>
<dbReference type="EMBL" id="JACRTI010000044">
    <property type="protein sequence ID" value="MBC8603023.1"/>
    <property type="molecule type" value="Genomic_DNA"/>
</dbReference>
<evidence type="ECO:0000256" key="1">
    <source>
        <dbReference type="SAM" id="SignalP"/>
    </source>
</evidence>
<dbReference type="AlphaFoldDB" id="A0A3D8HBA9"/>
<feature type="non-terminal residue" evidence="3">
    <location>
        <position position="135"/>
    </location>
</feature>
<name>A0A3D8HBA9_9BACT</name>
<evidence type="ECO:0000313" key="5">
    <source>
        <dbReference type="Proteomes" id="UP000629596"/>
    </source>
</evidence>
<accession>A0A3D8HBA9</accession>
<comment type="caution">
    <text evidence="3">The sequence shown here is derived from an EMBL/GenBank/DDBJ whole genome shotgun (WGS) entry which is preliminary data.</text>
</comment>
<feature type="signal peptide" evidence="1">
    <location>
        <begin position="1"/>
        <end position="23"/>
    </location>
</feature>
<dbReference type="Proteomes" id="UP000629596">
    <property type="component" value="Unassembled WGS sequence"/>
</dbReference>
<evidence type="ECO:0000313" key="4">
    <source>
        <dbReference type="Proteomes" id="UP000256321"/>
    </source>
</evidence>
<dbReference type="EMBL" id="QREV01000044">
    <property type="protein sequence ID" value="RDU48218.1"/>
    <property type="molecule type" value="Genomic_DNA"/>
</dbReference>
<reference evidence="3 4" key="1">
    <citation type="submission" date="2018-07" db="EMBL/GenBank/DDBJ databases">
        <title>Parabacteroides acidifaciens nov. sp., isolated from human feces.</title>
        <authorList>
            <person name="Wang Y.J."/>
        </authorList>
    </citation>
    <scope>NUCLEOTIDE SEQUENCE [LARGE SCALE GENOMIC DNA]</scope>
    <source>
        <strain evidence="3 4">426-9</strain>
    </source>
</reference>
<proteinExistence type="predicted"/>
<feature type="chain" id="PRO_5017652097" description="Fimbrillin family protein" evidence="1">
    <location>
        <begin position="24"/>
        <end position="135"/>
    </location>
</feature>